<organism evidence="2 3">
    <name type="scientific">Streptomyces albidoflavus</name>
    <dbReference type="NCBI Taxonomy" id="1886"/>
    <lineage>
        <taxon>Bacteria</taxon>
        <taxon>Bacillati</taxon>
        <taxon>Actinomycetota</taxon>
        <taxon>Actinomycetes</taxon>
        <taxon>Kitasatosporales</taxon>
        <taxon>Streptomycetaceae</taxon>
        <taxon>Streptomyces</taxon>
        <taxon>Streptomyces albidoflavus group</taxon>
    </lineage>
</organism>
<dbReference type="SUPFAM" id="SSF47413">
    <property type="entry name" value="lambda repressor-like DNA-binding domains"/>
    <property type="match status" value="1"/>
</dbReference>
<gene>
    <name evidence="2" type="ORF">FRZ02_23605</name>
</gene>
<sequence>MPSLGSIKTSCVDEATEEVKAFALAFQGVLPRLLPGATMAEKAQALGVSPSLLSHWLHGRRLPRPEVLSALRQLVRSAQIAGADRLGEDFARMERLLRMARCSPCVDCASACSCDGGRAGRDRRNSGGSRSAEGDRRNSAAVDKLECGIPDSLAALPPAARTALLWNLGTTLPEVDCGSLVSELSRNRMNPEMEVLMRSAESAGRDTVKIALAALGCD</sequence>
<reference evidence="3" key="1">
    <citation type="journal article" date="2019" name="Microbiol. Resour. Announc.">
        <title>Draft Genomic Sequences of Streptomyces misionensis and Streptomyces albidoflavus, bacteria applied for phytopathogen biocontrol.</title>
        <authorList>
            <person name="Pylro V."/>
            <person name="Dias A."/>
            <person name="Andreote F."/>
            <person name="Varani A."/>
            <person name="Andreote C."/>
            <person name="Bernardo E."/>
            <person name="Martins T."/>
        </authorList>
    </citation>
    <scope>NUCLEOTIDE SEQUENCE [LARGE SCALE GENOMIC DNA]</scope>
    <source>
        <strain evidence="3">77</strain>
    </source>
</reference>
<dbReference type="CDD" id="cd00093">
    <property type="entry name" value="HTH_XRE"/>
    <property type="match status" value="1"/>
</dbReference>
<dbReference type="Gene3D" id="1.10.260.40">
    <property type="entry name" value="lambda repressor-like DNA-binding domains"/>
    <property type="match status" value="1"/>
</dbReference>
<evidence type="ECO:0000256" key="1">
    <source>
        <dbReference type="SAM" id="MobiDB-lite"/>
    </source>
</evidence>
<dbReference type="InterPro" id="IPR010982">
    <property type="entry name" value="Lambda_DNA-bd_dom_sf"/>
</dbReference>
<dbReference type="EMBL" id="VOGX01000052">
    <property type="protein sequence ID" value="TWV20136.1"/>
    <property type="molecule type" value="Genomic_DNA"/>
</dbReference>
<comment type="caution">
    <text evidence="2">The sequence shown here is derived from an EMBL/GenBank/DDBJ whole genome shotgun (WGS) entry which is preliminary data.</text>
</comment>
<accession>A0ABY3GU55</accession>
<protein>
    <submittedName>
        <fullName evidence="2">Helix-turn-helix transcriptional regulator</fullName>
    </submittedName>
</protein>
<evidence type="ECO:0000313" key="2">
    <source>
        <dbReference type="EMBL" id="TWV20136.1"/>
    </source>
</evidence>
<dbReference type="Proteomes" id="UP000318052">
    <property type="component" value="Unassembled WGS sequence"/>
</dbReference>
<keyword evidence="3" id="KW-1185">Reference proteome</keyword>
<name>A0ABY3GU55_9ACTN</name>
<evidence type="ECO:0000313" key="3">
    <source>
        <dbReference type="Proteomes" id="UP000318052"/>
    </source>
</evidence>
<dbReference type="InterPro" id="IPR001387">
    <property type="entry name" value="Cro/C1-type_HTH"/>
</dbReference>
<proteinExistence type="predicted"/>
<feature type="region of interest" description="Disordered" evidence="1">
    <location>
        <begin position="116"/>
        <end position="139"/>
    </location>
</feature>